<dbReference type="KEGG" id="cau:Caur_0604"/>
<gene>
    <name evidence="2" type="ordered locus">Caur_0604</name>
</gene>
<evidence type="ECO:0000256" key="1">
    <source>
        <dbReference type="SAM" id="Phobius"/>
    </source>
</evidence>
<evidence type="ECO:0000313" key="3">
    <source>
        <dbReference type="Proteomes" id="UP000002008"/>
    </source>
</evidence>
<keyword evidence="1" id="KW-1133">Transmembrane helix</keyword>
<dbReference type="EnsemblBacteria" id="ABY33845">
    <property type="protein sequence ID" value="ABY33845"/>
    <property type="gene ID" value="Caur_0604"/>
</dbReference>
<keyword evidence="1" id="KW-0472">Membrane</keyword>
<dbReference type="HOGENOM" id="CLU_1552544_0_0_0"/>
<feature type="transmembrane region" description="Helical" evidence="1">
    <location>
        <begin position="117"/>
        <end position="136"/>
    </location>
</feature>
<keyword evidence="3" id="KW-1185">Reference proteome</keyword>
<organism evidence="2 3">
    <name type="scientific">Chloroflexus aurantiacus (strain ATCC 29366 / DSM 635 / J-10-fl)</name>
    <dbReference type="NCBI Taxonomy" id="324602"/>
    <lineage>
        <taxon>Bacteria</taxon>
        <taxon>Bacillati</taxon>
        <taxon>Chloroflexota</taxon>
        <taxon>Chloroflexia</taxon>
        <taxon>Chloroflexales</taxon>
        <taxon>Chloroflexineae</taxon>
        <taxon>Chloroflexaceae</taxon>
        <taxon>Chloroflexus</taxon>
    </lineage>
</organism>
<dbReference type="STRING" id="324602.Caur_0604"/>
<dbReference type="Proteomes" id="UP000002008">
    <property type="component" value="Chromosome"/>
</dbReference>
<sequence>MSLLHSRRRQLTHLIGAAVGQAGRYLYRPLACHVSRHCSRIRTGASAAERNGDEGLTINPILGLKLLLLLIIAGLLTYVHALLQPRINALFVRAGGNPVPHDLDRQIDAFRLRRKRMALICIVVVITIAMPGVHVWISFPSWLTVVLVITIGVFTWRAYSSVNAYGWVYVVW</sequence>
<dbReference type="EMBL" id="CP000909">
    <property type="protein sequence ID" value="ABY33845.1"/>
    <property type="molecule type" value="Genomic_DNA"/>
</dbReference>
<dbReference type="AlphaFoldDB" id="A9WET6"/>
<feature type="transmembrane region" description="Helical" evidence="1">
    <location>
        <begin position="142"/>
        <end position="159"/>
    </location>
</feature>
<reference evidence="3" key="1">
    <citation type="journal article" date="2011" name="BMC Genomics">
        <title>Complete genome sequence of the filamentous anoxygenic phototrophic bacterium Chloroflexus aurantiacus.</title>
        <authorList>
            <person name="Tang K.H."/>
            <person name="Barry K."/>
            <person name="Chertkov O."/>
            <person name="Dalin E."/>
            <person name="Han C.S."/>
            <person name="Hauser L.J."/>
            <person name="Honchak B.M."/>
            <person name="Karbach L.E."/>
            <person name="Land M.L."/>
            <person name="Lapidus A."/>
            <person name="Larimer F.W."/>
            <person name="Mikhailova N."/>
            <person name="Pitluck S."/>
            <person name="Pierson B.K."/>
            <person name="Blankenship R.E."/>
        </authorList>
    </citation>
    <scope>NUCLEOTIDE SEQUENCE [LARGE SCALE GENOMIC DNA]</scope>
    <source>
        <strain evidence="3">ATCC 29366 / DSM 635 / J-10-fl</strain>
    </source>
</reference>
<protein>
    <submittedName>
        <fullName evidence="2">Uncharacterized protein</fullName>
    </submittedName>
</protein>
<name>A9WET6_CHLAA</name>
<proteinExistence type="predicted"/>
<keyword evidence="1" id="KW-0812">Transmembrane</keyword>
<accession>A9WET6</accession>
<evidence type="ECO:0000313" key="2">
    <source>
        <dbReference type="EMBL" id="ABY33845.1"/>
    </source>
</evidence>
<dbReference type="InParanoid" id="A9WET6"/>
<feature type="transmembrane region" description="Helical" evidence="1">
    <location>
        <begin position="61"/>
        <end position="83"/>
    </location>
</feature>
<dbReference type="PATRIC" id="fig|324602.8.peg.693"/>